<organism evidence="2 3">
    <name type="scientific">Pseudolysinimonas yzui</name>
    <dbReference type="NCBI Taxonomy" id="2708254"/>
    <lineage>
        <taxon>Bacteria</taxon>
        <taxon>Bacillati</taxon>
        <taxon>Actinomycetota</taxon>
        <taxon>Actinomycetes</taxon>
        <taxon>Micrococcales</taxon>
        <taxon>Microbacteriaceae</taxon>
        <taxon>Pseudolysinimonas</taxon>
    </lineage>
</organism>
<feature type="transmembrane region" description="Helical" evidence="1">
    <location>
        <begin position="169"/>
        <end position="192"/>
    </location>
</feature>
<reference evidence="2" key="2">
    <citation type="submission" date="2020-09" db="EMBL/GenBank/DDBJ databases">
        <authorList>
            <person name="Sun Q."/>
            <person name="Zhou Y."/>
        </authorList>
    </citation>
    <scope>NUCLEOTIDE SEQUENCE</scope>
    <source>
        <strain evidence="2">CGMCC 1.16548</strain>
    </source>
</reference>
<dbReference type="PANTHER" id="PTHR37422">
    <property type="entry name" value="TEICHURONIC ACID BIOSYNTHESIS PROTEIN TUAE"/>
    <property type="match status" value="1"/>
</dbReference>
<feature type="transmembrane region" description="Helical" evidence="1">
    <location>
        <begin position="223"/>
        <end position="241"/>
    </location>
</feature>
<feature type="transmembrane region" description="Helical" evidence="1">
    <location>
        <begin position="18"/>
        <end position="36"/>
    </location>
</feature>
<dbReference type="EMBL" id="BNAI01000002">
    <property type="protein sequence ID" value="GHF15532.1"/>
    <property type="molecule type" value="Genomic_DNA"/>
</dbReference>
<name>A0A8J3GQL9_9MICO</name>
<dbReference type="Proteomes" id="UP000617531">
    <property type="component" value="Unassembled WGS sequence"/>
</dbReference>
<protein>
    <recommendedName>
        <fullName evidence="4">O-antigen ligase family protein</fullName>
    </recommendedName>
</protein>
<evidence type="ECO:0000256" key="1">
    <source>
        <dbReference type="SAM" id="Phobius"/>
    </source>
</evidence>
<accession>A0A8J3GQL9</accession>
<dbReference type="InterPro" id="IPR051533">
    <property type="entry name" value="WaaL-like"/>
</dbReference>
<proteinExistence type="predicted"/>
<gene>
    <name evidence="2" type="ORF">GCM10011600_15680</name>
</gene>
<reference evidence="2" key="1">
    <citation type="journal article" date="2014" name="Int. J. Syst. Evol. Microbiol.">
        <title>Complete genome sequence of Corynebacterium casei LMG S-19264T (=DSM 44701T), isolated from a smear-ripened cheese.</title>
        <authorList>
            <consortium name="US DOE Joint Genome Institute (JGI-PGF)"/>
            <person name="Walter F."/>
            <person name="Albersmeier A."/>
            <person name="Kalinowski J."/>
            <person name="Ruckert C."/>
        </authorList>
    </citation>
    <scope>NUCLEOTIDE SEQUENCE</scope>
    <source>
        <strain evidence="2">CGMCC 1.16548</strain>
    </source>
</reference>
<feature type="transmembrane region" description="Helical" evidence="1">
    <location>
        <begin position="199"/>
        <end position="217"/>
    </location>
</feature>
<feature type="transmembrane region" description="Helical" evidence="1">
    <location>
        <begin position="97"/>
        <end position="118"/>
    </location>
</feature>
<evidence type="ECO:0000313" key="2">
    <source>
        <dbReference type="EMBL" id="GHF15532.1"/>
    </source>
</evidence>
<keyword evidence="3" id="KW-1185">Reference proteome</keyword>
<dbReference type="AlphaFoldDB" id="A0A8J3GQL9"/>
<comment type="caution">
    <text evidence="2">The sequence shown here is derived from an EMBL/GenBank/DDBJ whole genome shotgun (WGS) entry which is preliminary data.</text>
</comment>
<evidence type="ECO:0008006" key="4">
    <source>
        <dbReference type="Google" id="ProtNLM"/>
    </source>
</evidence>
<feature type="transmembrane region" description="Helical" evidence="1">
    <location>
        <begin position="69"/>
        <end position="91"/>
    </location>
</feature>
<feature type="transmembrane region" description="Helical" evidence="1">
    <location>
        <begin position="253"/>
        <end position="277"/>
    </location>
</feature>
<keyword evidence="1" id="KW-1133">Transmembrane helix</keyword>
<keyword evidence="1" id="KW-0472">Membrane</keyword>
<dbReference type="PANTHER" id="PTHR37422:SF13">
    <property type="entry name" value="LIPOPOLYSACCHARIDE BIOSYNTHESIS PROTEIN PA4999-RELATED"/>
    <property type="match status" value="1"/>
</dbReference>
<feature type="transmembrane region" description="Helical" evidence="1">
    <location>
        <begin position="372"/>
        <end position="392"/>
    </location>
</feature>
<feature type="transmembrane region" description="Helical" evidence="1">
    <location>
        <begin position="339"/>
        <end position="360"/>
    </location>
</feature>
<feature type="transmembrane region" description="Helical" evidence="1">
    <location>
        <begin position="42"/>
        <end position="62"/>
    </location>
</feature>
<sequence length="433" mass="46911">MGAPVIGAALELLRSPRATAALTTTGAGLVAIAFTLQQVIGWPGYLAALIVLTLLLVASLIARRDEIDWHWAILPISLLAYLGWAGLSLLWSEYQRVTLISFSYLVLVTFVGVFIGLSRDTIQVIRSFGDVLRAVLLVSLVLEVLSGIIFDAPLAVLNIHGELAEGGPISGLVSTRNQLGLLAAIAVVTFAIEWRTRSVTRYVAIPSLALAAGTIAFTRSPVVGMVTVVLLLAGAALYGIRRLPEERRQFAQYAILAALALFAVLAWVFRAPIIALFNATGELEFRLKLWQRVLDFVPVHWLEGWGWIGIWNSASPPYSGLTPTGGRPHDSALNAVVDLWLQVGAVGVFLFLAVVGLAFVRSWLLAGRRRSVVHTWPALVLVALITVSVAESSILTEFGWLLFVICAVKASAELSWRSALSPRPERPEPLPHE</sequence>
<evidence type="ECO:0000313" key="3">
    <source>
        <dbReference type="Proteomes" id="UP000617531"/>
    </source>
</evidence>
<feature type="transmembrane region" description="Helical" evidence="1">
    <location>
        <begin position="130"/>
        <end position="149"/>
    </location>
</feature>
<keyword evidence="1" id="KW-0812">Transmembrane</keyword>